<dbReference type="Gene3D" id="3.30.565.10">
    <property type="entry name" value="Histidine kinase-like ATPase, C-terminal domain"/>
    <property type="match status" value="1"/>
</dbReference>
<keyword evidence="1" id="KW-0808">Transferase</keyword>
<accession>A0A937W1R1</accession>
<keyword evidence="3" id="KW-0067">ATP-binding</keyword>
<evidence type="ECO:0000313" key="3">
    <source>
        <dbReference type="EMBL" id="MBM3223615.1"/>
    </source>
</evidence>
<dbReference type="PANTHER" id="PTHR35526:SF3">
    <property type="entry name" value="ANTI-SIGMA-F FACTOR RSBW"/>
    <property type="match status" value="1"/>
</dbReference>
<keyword evidence="3" id="KW-0547">Nucleotide-binding</keyword>
<dbReference type="EMBL" id="VGLS01000170">
    <property type="protein sequence ID" value="MBM3223615.1"/>
    <property type="molecule type" value="Genomic_DNA"/>
</dbReference>
<dbReference type="Proteomes" id="UP000712673">
    <property type="component" value="Unassembled WGS sequence"/>
</dbReference>
<protein>
    <submittedName>
        <fullName evidence="3">ATP-binding protein</fullName>
    </submittedName>
</protein>
<feature type="domain" description="Histidine kinase/HSP90-like ATPase" evidence="2">
    <location>
        <begin position="58"/>
        <end position="181"/>
    </location>
</feature>
<proteinExistence type="predicted"/>
<evidence type="ECO:0000256" key="1">
    <source>
        <dbReference type="ARBA" id="ARBA00022527"/>
    </source>
</evidence>
<gene>
    <name evidence="3" type="ORF">FJZ47_07425</name>
</gene>
<evidence type="ECO:0000313" key="4">
    <source>
        <dbReference type="Proteomes" id="UP000712673"/>
    </source>
</evidence>
<dbReference type="InterPro" id="IPR003594">
    <property type="entry name" value="HATPase_dom"/>
</dbReference>
<dbReference type="InterPro" id="IPR050267">
    <property type="entry name" value="Anti-sigma-factor_SerPK"/>
</dbReference>
<keyword evidence="1" id="KW-0418">Kinase</keyword>
<dbReference type="Pfam" id="PF13581">
    <property type="entry name" value="HATPase_c_2"/>
    <property type="match status" value="1"/>
</dbReference>
<reference evidence="3" key="1">
    <citation type="submission" date="2019-03" db="EMBL/GenBank/DDBJ databases">
        <title>Lake Tanganyika Metagenome-Assembled Genomes (MAGs).</title>
        <authorList>
            <person name="Tran P."/>
        </authorList>
    </citation>
    <scope>NUCLEOTIDE SEQUENCE</scope>
    <source>
        <strain evidence="3">K_DeepCast_65m_m2_066</strain>
    </source>
</reference>
<dbReference type="PANTHER" id="PTHR35526">
    <property type="entry name" value="ANTI-SIGMA-F FACTOR RSBW-RELATED"/>
    <property type="match status" value="1"/>
</dbReference>
<evidence type="ECO:0000259" key="2">
    <source>
        <dbReference type="Pfam" id="PF13581"/>
    </source>
</evidence>
<dbReference type="SUPFAM" id="SSF55874">
    <property type="entry name" value="ATPase domain of HSP90 chaperone/DNA topoisomerase II/histidine kinase"/>
    <property type="match status" value="1"/>
</dbReference>
<name>A0A937W1R1_UNCTE</name>
<comment type="caution">
    <text evidence="3">The sequence shown here is derived from an EMBL/GenBank/DDBJ whole genome shotgun (WGS) entry which is preliminary data.</text>
</comment>
<organism evidence="3 4">
    <name type="scientific">Tectimicrobiota bacterium</name>
    <dbReference type="NCBI Taxonomy" id="2528274"/>
    <lineage>
        <taxon>Bacteria</taxon>
        <taxon>Pseudomonadati</taxon>
        <taxon>Nitrospinota/Tectimicrobiota group</taxon>
        <taxon>Candidatus Tectimicrobiota</taxon>
    </lineage>
</organism>
<dbReference type="AlphaFoldDB" id="A0A937W1R1"/>
<dbReference type="GO" id="GO:0004674">
    <property type="term" value="F:protein serine/threonine kinase activity"/>
    <property type="evidence" value="ECO:0007669"/>
    <property type="project" value="UniProtKB-KW"/>
</dbReference>
<sequence length="190" mass="20776">MPKDGWICRAIAGSDNLQVTSGPACAYNGGHRRLSEHACGIQRVGGMESREDRLTLSIPSHPRYLSVLQGLWDPLLADLGFTSAEARGITLAVHEACANVIEHGYQGDTAQRIDLTVLITPEELVVDIRDYGTKPDLTTMQPRSLQDVRPGGLGTHFMRALMDSVSYDISPETGTVLRMTKRRSKLCTSP</sequence>
<dbReference type="InterPro" id="IPR036890">
    <property type="entry name" value="HATPase_C_sf"/>
</dbReference>
<dbReference type="CDD" id="cd16936">
    <property type="entry name" value="HATPase_RsbW-like"/>
    <property type="match status" value="1"/>
</dbReference>
<dbReference type="GO" id="GO:0005524">
    <property type="term" value="F:ATP binding"/>
    <property type="evidence" value="ECO:0007669"/>
    <property type="project" value="UniProtKB-KW"/>
</dbReference>
<keyword evidence="1" id="KW-0723">Serine/threonine-protein kinase</keyword>